<dbReference type="STRING" id="4846.A0A367KVE2"/>
<feature type="transmembrane region" description="Helical" evidence="7">
    <location>
        <begin position="777"/>
        <end position="798"/>
    </location>
</feature>
<dbReference type="Pfam" id="PF05978">
    <property type="entry name" value="UNC-93"/>
    <property type="match status" value="1"/>
</dbReference>
<dbReference type="PANTHER" id="PTHR13347:SF1">
    <property type="entry name" value="HEAT REPEAT-CONTAINING PROTEIN 3"/>
    <property type="match status" value="1"/>
</dbReference>
<dbReference type="InterPro" id="IPR011989">
    <property type="entry name" value="ARM-like"/>
</dbReference>
<feature type="repeat" description="ARM" evidence="6">
    <location>
        <begin position="34"/>
        <end position="62"/>
    </location>
</feature>
<evidence type="ECO:0000313" key="10">
    <source>
        <dbReference type="Proteomes" id="UP000253551"/>
    </source>
</evidence>
<dbReference type="CDD" id="cd13394">
    <property type="entry name" value="Syo1_like"/>
    <property type="match status" value="1"/>
</dbReference>
<feature type="domain" description="SYO1-like TPR repeats" evidence="8">
    <location>
        <begin position="395"/>
        <end position="620"/>
    </location>
</feature>
<dbReference type="InterPro" id="IPR057990">
    <property type="entry name" value="TPR_SYO1"/>
</dbReference>
<dbReference type="InterPro" id="IPR052616">
    <property type="entry name" value="SYO1-like"/>
</dbReference>
<evidence type="ECO:0000313" key="9">
    <source>
        <dbReference type="EMBL" id="RCI06171.1"/>
    </source>
</evidence>
<gene>
    <name evidence="9" type="ORF">CU098_001836</name>
</gene>
<keyword evidence="3 7" id="KW-1133">Transmembrane helix</keyword>
<dbReference type="PANTHER" id="PTHR13347">
    <property type="entry name" value="HEAT REPEAT-CONTAINING PROTEIN 3"/>
    <property type="match status" value="1"/>
</dbReference>
<dbReference type="PROSITE" id="PS50176">
    <property type="entry name" value="ARM_REPEAT"/>
    <property type="match status" value="1"/>
</dbReference>
<dbReference type="GO" id="GO:0051082">
    <property type="term" value="F:unfolded protein binding"/>
    <property type="evidence" value="ECO:0007669"/>
    <property type="project" value="TreeGrafter"/>
</dbReference>
<evidence type="ECO:0000256" key="7">
    <source>
        <dbReference type="SAM" id="Phobius"/>
    </source>
</evidence>
<dbReference type="SUPFAM" id="SSF48371">
    <property type="entry name" value="ARM repeat"/>
    <property type="match status" value="1"/>
</dbReference>
<proteinExistence type="inferred from homology"/>
<dbReference type="Gene3D" id="1.25.10.10">
    <property type="entry name" value="Leucine-rich Repeat Variant"/>
    <property type="match status" value="1"/>
</dbReference>
<feature type="transmembrane region" description="Helical" evidence="7">
    <location>
        <begin position="946"/>
        <end position="971"/>
    </location>
</feature>
<keyword evidence="4 7" id="KW-0472">Membrane</keyword>
<dbReference type="Pfam" id="PF00514">
    <property type="entry name" value="Arm"/>
    <property type="match status" value="1"/>
</dbReference>
<dbReference type="OrthoDB" id="288703at2759"/>
<evidence type="ECO:0000256" key="2">
    <source>
        <dbReference type="ARBA" id="ARBA00022692"/>
    </source>
</evidence>
<keyword evidence="2 7" id="KW-0812">Transmembrane</keyword>
<feature type="non-terminal residue" evidence="9">
    <location>
        <position position="1"/>
    </location>
</feature>
<dbReference type="AlphaFoldDB" id="A0A367KVE2"/>
<feature type="transmembrane region" description="Helical" evidence="7">
    <location>
        <begin position="625"/>
        <end position="644"/>
    </location>
</feature>
<comment type="similarity">
    <text evidence="5">Belongs to the nuclear import and ribosome assembly adapter family.</text>
</comment>
<evidence type="ECO:0000256" key="1">
    <source>
        <dbReference type="ARBA" id="ARBA00004141"/>
    </source>
</evidence>
<evidence type="ECO:0000256" key="5">
    <source>
        <dbReference type="ARBA" id="ARBA00049983"/>
    </source>
</evidence>
<feature type="transmembrane region" description="Helical" evidence="7">
    <location>
        <begin position="708"/>
        <end position="727"/>
    </location>
</feature>
<accession>A0A367KVE2</accession>
<comment type="subcellular location">
    <subcellularLocation>
        <location evidence="1">Membrane</location>
        <topology evidence="1">Multi-pass membrane protein</topology>
    </subcellularLocation>
</comment>
<dbReference type="InterPro" id="IPR010291">
    <property type="entry name" value="Ion_channel_UNC-93"/>
</dbReference>
<dbReference type="InterPro" id="IPR000225">
    <property type="entry name" value="Armadillo"/>
</dbReference>
<dbReference type="GO" id="GO:0016020">
    <property type="term" value="C:membrane"/>
    <property type="evidence" value="ECO:0007669"/>
    <property type="project" value="UniProtKB-SubCell"/>
</dbReference>
<keyword evidence="10" id="KW-1185">Reference proteome</keyword>
<comment type="caution">
    <text evidence="9">The sequence shown here is derived from an EMBL/GenBank/DDBJ whole genome shotgun (WGS) entry which is preliminary data.</text>
</comment>
<dbReference type="GO" id="GO:0042273">
    <property type="term" value="P:ribosomal large subunit biogenesis"/>
    <property type="evidence" value="ECO:0007669"/>
    <property type="project" value="TreeGrafter"/>
</dbReference>
<feature type="transmembrane region" description="Helical" evidence="7">
    <location>
        <begin position="901"/>
        <end position="922"/>
    </location>
</feature>
<dbReference type="SUPFAM" id="SSF103473">
    <property type="entry name" value="MFS general substrate transporter"/>
    <property type="match status" value="1"/>
</dbReference>
<feature type="transmembrane region" description="Helical" evidence="7">
    <location>
        <begin position="665"/>
        <end position="688"/>
    </location>
</feature>
<dbReference type="SMART" id="SM00185">
    <property type="entry name" value="ARM"/>
    <property type="match status" value="2"/>
</dbReference>
<dbReference type="InterPro" id="IPR016024">
    <property type="entry name" value="ARM-type_fold"/>
</dbReference>
<evidence type="ECO:0000256" key="6">
    <source>
        <dbReference type="PROSITE-ProRule" id="PRU00259"/>
    </source>
</evidence>
<dbReference type="Proteomes" id="UP000253551">
    <property type="component" value="Unassembled WGS sequence"/>
</dbReference>
<evidence type="ECO:0000256" key="4">
    <source>
        <dbReference type="ARBA" id="ARBA00023136"/>
    </source>
</evidence>
<dbReference type="GO" id="GO:0006606">
    <property type="term" value="P:protein import into nucleus"/>
    <property type="evidence" value="ECO:0007669"/>
    <property type="project" value="TreeGrafter"/>
</dbReference>
<sequence length="1078" mass="120233">LTSDNSTERAWAAACVSNLVISDGLTRKTLLSKGVVPHLIVCLNDKVQEVRDEALGALRNLASVDHTVAKEYFKRDIMQPLSVLLPQITQTIDNIIQGRPVQDDEDMDRRRSIWDVTENFIYVIWSICEASDAHIIAINRMNIITFLTSFLTSSEHCPTRIVIAAGQCLNTLTDNNRDIFIEFQNHPEYTQSLFNIINNHSNNLVQVLACAILLNIREVINMSGSWDDEADTTSDLHKAVIPILTNALNYDIQEAANKATAAIQSGNVRKENESEDMIAPKPKQPLTAEELYLQDMEDKLSIVQLALELLADICVQDGSEDDGYKDEDEAMADENGEDVEPVEMIKENNDEEIDEWIGNTATAKEIQTSPILRTYIHDVFPQLIRLSTATPISYQSPIPQITPGLISTHQRALECLNNFLLSMNDIPSKFWFKDHVSDATQLWRWLFNLANEISTNKPEEHWLELLEIIIGCLWALGRGLGQDIPLEASDVNALCGSYEQMPEDSSIRVKIVGCLGPIAMRQGDIETNKNIGIFIMNLIQTNSQQRKDIPVLIEALNFIYDVYSDCEFDYDLPVFVQGNFLKALNQLPSVRAVIKSINKRTNYDLRERGDEALINLKAFIHDPNFQVFLVGFICFCCPGMFNALNGMGGAGQADPKVTNDANTALAITFTVCSLIGAPVFNIFGHRILVPAALAYVLYVGSYLTPNPGFTIATGAILGIGAGFLWTAQAGIMMSYPDESGKGKAFSIFWMIFNLGATVGAAIPLGNNFNNQSSTVSTGTYIGFMCIMGFGAFLSLALLPAHKVIRADGSPVSLHKFSNWRRELIEIVALFRDWKMLCLIPLFAGSNWFYTYQFQVYNGGGFFSLRARSLNNLVYWLCQIIGAGFFGWLLDYERLGNRKTRAIMANTFVLITLVASWVGAIFVQKKFTFDSVKATGYVQTDIYSENYAGYVILYAIFGLVDAIYQGFIYWLLGTMTNDTERSARYGGFYKTVQNAANAISAQVDALHTPFMTQLIINFALEGFGLAMAYIVCFKVTDVTVEQVDNLIDGIAPERRQMENIEGGKEIEVKHMDRISSHSS</sequence>
<evidence type="ECO:0000259" key="8">
    <source>
        <dbReference type="Pfam" id="PF25567"/>
    </source>
</evidence>
<dbReference type="InterPro" id="IPR036259">
    <property type="entry name" value="MFS_trans_sf"/>
</dbReference>
<feature type="transmembrane region" description="Helical" evidence="7">
    <location>
        <begin position="747"/>
        <end position="765"/>
    </location>
</feature>
<reference evidence="9 10" key="1">
    <citation type="journal article" date="2018" name="G3 (Bethesda)">
        <title>Phylogenetic and Phylogenomic Definition of Rhizopus Species.</title>
        <authorList>
            <person name="Gryganskyi A.P."/>
            <person name="Golan J."/>
            <person name="Dolatabadi S."/>
            <person name="Mondo S."/>
            <person name="Robb S."/>
            <person name="Idnurm A."/>
            <person name="Muszewska A."/>
            <person name="Steczkiewicz K."/>
            <person name="Masonjones S."/>
            <person name="Liao H.L."/>
            <person name="Gajdeczka M.T."/>
            <person name="Anike F."/>
            <person name="Vuek A."/>
            <person name="Anishchenko I.M."/>
            <person name="Voigt K."/>
            <person name="de Hoog G.S."/>
            <person name="Smith M.E."/>
            <person name="Heitman J."/>
            <person name="Vilgalys R."/>
            <person name="Stajich J.E."/>
        </authorList>
    </citation>
    <scope>NUCLEOTIDE SEQUENCE [LARGE SCALE GENOMIC DNA]</scope>
    <source>
        <strain evidence="9 10">LSU 92-RS-03</strain>
    </source>
</reference>
<feature type="transmembrane region" description="Helical" evidence="7">
    <location>
        <begin position="872"/>
        <end position="889"/>
    </location>
</feature>
<name>A0A367KVE2_RHIST</name>
<dbReference type="Pfam" id="PF25567">
    <property type="entry name" value="TPR_SYO1"/>
    <property type="match status" value="1"/>
</dbReference>
<dbReference type="EMBL" id="PJQM01000213">
    <property type="protein sequence ID" value="RCI06171.1"/>
    <property type="molecule type" value="Genomic_DNA"/>
</dbReference>
<organism evidence="9 10">
    <name type="scientific">Rhizopus stolonifer</name>
    <name type="common">Rhizopus nigricans</name>
    <dbReference type="NCBI Taxonomy" id="4846"/>
    <lineage>
        <taxon>Eukaryota</taxon>
        <taxon>Fungi</taxon>
        <taxon>Fungi incertae sedis</taxon>
        <taxon>Mucoromycota</taxon>
        <taxon>Mucoromycotina</taxon>
        <taxon>Mucoromycetes</taxon>
        <taxon>Mucorales</taxon>
        <taxon>Mucorineae</taxon>
        <taxon>Rhizopodaceae</taxon>
        <taxon>Rhizopus</taxon>
    </lineage>
</organism>
<protein>
    <recommendedName>
        <fullName evidence="8">SYO1-like TPR repeats domain-containing protein</fullName>
    </recommendedName>
</protein>
<dbReference type="Gene3D" id="1.20.1250.20">
    <property type="entry name" value="MFS general substrate transporter like domains"/>
    <property type="match status" value="1"/>
</dbReference>
<feature type="transmembrane region" description="Helical" evidence="7">
    <location>
        <begin position="833"/>
        <end position="852"/>
    </location>
</feature>
<evidence type="ECO:0000256" key="3">
    <source>
        <dbReference type="ARBA" id="ARBA00022989"/>
    </source>
</evidence>